<name>A0A4Y3VFM1_9ACTN</name>
<feature type="region of interest" description="Disordered" evidence="1">
    <location>
        <begin position="1"/>
        <end position="66"/>
    </location>
</feature>
<dbReference type="EMBL" id="BJND01000008">
    <property type="protein sequence ID" value="GEC03766.1"/>
    <property type="molecule type" value="Genomic_DNA"/>
</dbReference>
<keyword evidence="3" id="KW-1185">Reference proteome</keyword>
<accession>A0A4Y3VFM1</accession>
<evidence type="ECO:0000313" key="3">
    <source>
        <dbReference type="Proteomes" id="UP000317881"/>
    </source>
</evidence>
<evidence type="ECO:0000256" key="1">
    <source>
        <dbReference type="SAM" id="MobiDB-lite"/>
    </source>
</evidence>
<sequence>MPPLRHAGPGLAAVRKPVTLDDGHALGMPGQHMRREQPRETPTHNNHMPPTPTTAHSSGRAHRSTPLVAVVVTTSIPLGGAG</sequence>
<feature type="compositionally biased region" description="Basic and acidic residues" evidence="1">
    <location>
        <begin position="33"/>
        <end position="42"/>
    </location>
</feature>
<organism evidence="2 3">
    <name type="scientific">Streptomyces spinoverrucosus</name>
    <dbReference type="NCBI Taxonomy" id="284043"/>
    <lineage>
        <taxon>Bacteria</taxon>
        <taxon>Bacillati</taxon>
        <taxon>Actinomycetota</taxon>
        <taxon>Actinomycetes</taxon>
        <taxon>Kitasatosporales</taxon>
        <taxon>Streptomycetaceae</taxon>
        <taxon>Streptomyces</taxon>
    </lineage>
</organism>
<evidence type="ECO:0000313" key="2">
    <source>
        <dbReference type="EMBL" id="GEC03766.1"/>
    </source>
</evidence>
<comment type="caution">
    <text evidence="2">The sequence shown here is derived from an EMBL/GenBank/DDBJ whole genome shotgun (WGS) entry which is preliminary data.</text>
</comment>
<proteinExistence type="predicted"/>
<reference evidence="2 3" key="1">
    <citation type="submission" date="2019-06" db="EMBL/GenBank/DDBJ databases">
        <title>Whole genome shotgun sequence of Streptomyces spinoverrucosus NBRC 14228.</title>
        <authorList>
            <person name="Hosoyama A."/>
            <person name="Uohara A."/>
            <person name="Ohji S."/>
            <person name="Ichikawa N."/>
        </authorList>
    </citation>
    <scope>NUCLEOTIDE SEQUENCE [LARGE SCALE GENOMIC DNA]</scope>
    <source>
        <strain evidence="2 3">NBRC 14228</strain>
    </source>
</reference>
<dbReference type="Proteomes" id="UP000317881">
    <property type="component" value="Unassembled WGS sequence"/>
</dbReference>
<dbReference type="AlphaFoldDB" id="A0A4Y3VFM1"/>
<protein>
    <submittedName>
        <fullName evidence="2">Uncharacterized protein</fullName>
    </submittedName>
</protein>
<gene>
    <name evidence="2" type="ORF">SSP24_14210</name>
</gene>